<dbReference type="PROSITE" id="PS50005">
    <property type="entry name" value="TPR"/>
    <property type="match status" value="1"/>
</dbReference>
<evidence type="ECO:0000256" key="7">
    <source>
        <dbReference type="PROSITE-ProRule" id="PRU00339"/>
    </source>
</evidence>
<gene>
    <name evidence="8" type="ORF">LNINA_LOCUS10992</name>
</gene>
<dbReference type="GO" id="GO:0005929">
    <property type="term" value="C:cilium"/>
    <property type="evidence" value="ECO:0007669"/>
    <property type="project" value="TreeGrafter"/>
</dbReference>
<comment type="caution">
    <text evidence="8">The sequence shown here is derived from an EMBL/GenBank/DDBJ whole genome shotgun (WGS) entry which is preliminary data.</text>
</comment>
<dbReference type="GO" id="GO:0005737">
    <property type="term" value="C:cytoplasm"/>
    <property type="evidence" value="ECO:0007669"/>
    <property type="project" value="UniProtKB-SubCell"/>
</dbReference>
<comment type="subcellular location">
    <subcellularLocation>
        <location evidence="1">Cytoplasm</location>
    </subcellularLocation>
</comment>
<keyword evidence="3" id="KW-0677">Repeat</keyword>
<dbReference type="SUPFAM" id="SSF48452">
    <property type="entry name" value="TPR-like"/>
    <property type="match status" value="1"/>
</dbReference>
<accession>A0AAV1JRL5</accession>
<evidence type="ECO:0000256" key="2">
    <source>
        <dbReference type="ARBA" id="ARBA00022490"/>
    </source>
</evidence>
<evidence type="ECO:0000256" key="3">
    <source>
        <dbReference type="ARBA" id="ARBA00022737"/>
    </source>
</evidence>
<dbReference type="AlphaFoldDB" id="A0AAV1JRL5"/>
<evidence type="ECO:0000313" key="9">
    <source>
        <dbReference type="Proteomes" id="UP001497472"/>
    </source>
</evidence>
<evidence type="ECO:0000313" key="8">
    <source>
        <dbReference type="EMBL" id="CAK1551895.1"/>
    </source>
</evidence>
<dbReference type="GO" id="GO:0003341">
    <property type="term" value="P:cilium movement"/>
    <property type="evidence" value="ECO:0007669"/>
    <property type="project" value="TreeGrafter"/>
</dbReference>
<comment type="function">
    <text evidence="6">Axonemal protein which is implicated in axonemal and/or peri-axonemal structure assembly and regulates flagellum assembly and beating and therefore sperm motility.</text>
</comment>
<sequence length="540" mass="61674">MQSRSIYRRQLPKLMACMTKTSLENLRNRALFSLEALDAKGIRRRKRPLHQCLILELRESGFFESSDYLQDLIYDNIQLVKNDDIGIVVDLRNREDYLEHICAGLIQAEKYRDKGDTKKECLELLVLAMHYAEKGKGILWLAEKFFLASIAVSSQYLIDGGRQKGCCKYHYAKFLLDKFPGADPEEPFVILTEVRDSAIGKDWPLYEATDEGQEVSSELLFSATASQLHRVLVNKARSCRKKDVAKSETLARLAERRARDAKDIPKTAEAIIEIGISQLMMNNLNNAQKTFEKAFKIHTESNNVEGLCETRMHMAAVMQRLGDHERAAKLLTEMGASAMEYGLRRQLGRALHLLGELHLRRERPELGTQHLTEAFHCFLGVNWSMVDVSGKIKTETLKSKQDEGIDVIYKHETVNVIFEEEAEQSRLMMAISAGQELMASYFELLREGRKCSIAKVKVIEWKLSKSGWWVKRHHHDLLPCLCPLHRRSPLDVLRMKLDKQYMTSDGSEVDAAGLKRTGDVDDIRKLRSSFGQSNVIEGIN</sequence>
<proteinExistence type="predicted"/>
<dbReference type="PANTHER" id="PTHR46630">
    <property type="entry name" value="TETRATRICOPEPTIDE REPEAT PROTEIN 29"/>
    <property type="match status" value="1"/>
</dbReference>
<name>A0AAV1JRL5_9NEOP</name>
<dbReference type="InterPro" id="IPR019734">
    <property type="entry name" value="TPR_rpt"/>
</dbReference>
<organism evidence="8 9">
    <name type="scientific">Leptosia nina</name>
    <dbReference type="NCBI Taxonomy" id="320188"/>
    <lineage>
        <taxon>Eukaryota</taxon>
        <taxon>Metazoa</taxon>
        <taxon>Ecdysozoa</taxon>
        <taxon>Arthropoda</taxon>
        <taxon>Hexapoda</taxon>
        <taxon>Insecta</taxon>
        <taxon>Pterygota</taxon>
        <taxon>Neoptera</taxon>
        <taxon>Endopterygota</taxon>
        <taxon>Lepidoptera</taxon>
        <taxon>Glossata</taxon>
        <taxon>Ditrysia</taxon>
        <taxon>Papilionoidea</taxon>
        <taxon>Pieridae</taxon>
        <taxon>Pierinae</taxon>
        <taxon>Leptosia</taxon>
    </lineage>
</organism>
<evidence type="ECO:0000256" key="5">
    <source>
        <dbReference type="ARBA" id="ARBA00040665"/>
    </source>
</evidence>
<dbReference type="PANTHER" id="PTHR46630:SF1">
    <property type="entry name" value="TETRATRICOPEPTIDE REPEAT PROTEIN 29"/>
    <property type="match status" value="1"/>
</dbReference>
<feature type="repeat" description="TPR" evidence="7">
    <location>
        <begin position="268"/>
        <end position="301"/>
    </location>
</feature>
<dbReference type="InterPro" id="IPR011990">
    <property type="entry name" value="TPR-like_helical_dom_sf"/>
</dbReference>
<dbReference type="EMBL" id="CAVLEF010000132">
    <property type="protein sequence ID" value="CAK1551895.1"/>
    <property type="molecule type" value="Genomic_DNA"/>
</dbReference>
<keyword evidence="2" id="KW-0963">Cytoplasm</keyword>
<reference evidence="8 9" key="1">
    <citation type="submission" date="2023-11" db="EMBL/GenBank/DDBJ databases">
        <authorList>
            <person name="Okamura Y."/>
        </authorList>
    </citation>
    <scope>NUCLEOTIDE SEQUENCE [LARGE SCALE GENOMIC DNA]</scope>
</reference>
<keyword evidence="9" id="KW-1185">Reference proteome</keyword>
<dbReference type="InterPro" id="IPR051476">
    <property type="entry name" value="Bac_ResReg_Asp_Phosphatase"/>
</dbReference>
<evidence type="ECO:0000256" key="1">
    <source>
        <dbReference type="ARBA" id="ARBA00004496"/>
    </source>
</evidence>
<dbReference type="Proteomes" id="UP001497472">
    <property type="component" value="Unassembled WGS sequence"/>
</dbReference>
<evidence type="ECO:0000256" key="6">
    <source>
        <dbReference type="ARBA" id="ARBA00044739"/>
    </source>
</evidence>
<evidence type="ECO:0000256" key="4">
    <source>
        <dbReference type="ARBA" id="ARBA00022803"/>
    </source>
</evidence>
<keyword evidence="4 7" id="KW-0802">TPR repeat</keyword>
<dbReference type="Gene3D" id="1.25.40.10">
    <property type="entry name" value="Tetratricopeptide repeat domain"/>
    <property type="match status" value="1"/>
</dbReference>
<protein>
    <recommendedName>
        <fullName evidence="5">Tetratricopeptide repeat protein 29</fullName>
    </recommendedName>
</protein>